<dbReference type="Proteomes" id="UP000198775">
    <property type="component" value="Unassembled WGS sequence"/>
</dbReference>
<evidence type="ECO:0000313" key="2">
    <source>
        <dbReference type="Proteomes" id="UP000198775"/>
    </source>
</evidence>
<evidence type="ECO:0000313" key="1">
    <source>
        <dbReference type="EMBL" id="SEO26324.1"/>
    </source>
</evidence>
<dbReference type="RefSeq" id="WP_092660356.1">
    <property type="nucleotide sequence ID" value="NZ_FOCX01000010.1"/>
</dbReference>
<name>A0A1H8N9P7_9EURY</name>
<reference evidence="2" key="1">
    <citation type="submission" date="2016-10" db="EMBL/GenBank/DDBJ databases">
        <authorList>
            <person name="Varghese N."/>
            <person name="Submissions S."/>
        </authorList>
    </citation>
    <scope>NUCLEOTIDE SEQUENCE [LARGE SCALE GENOMIC DNA]</scope>
    <source>
        <strain evidence="2">IBRC-M 10043</strain>
    </source>
</reference>
<dbReference type="Pfam" id="PF24461">
    <property type="entry name" value="DUF7576"/>
    <property type="match status" value="1"/>
</dbReference>
<dbReference type="AlphaFoldDB" id="A0A1H8N9P7"/>
<keyword evidence="2" id="KW-1185">Reference proteome</keyword>
<evidence type="ECO:0008006" key="3">
    <source>
        <dbReference type="Google" id="ProtNLM"/>
    </source>
</evidence>
<accession>A0A1H8N9P7</accession>
<dbReference type="OrthoDB" id="169264at2157"/>
<sequence length="62" mass="6928">MVDPTSDIGEDVSEDDAPVCETCGDVVVNEPDHRVITWIEDETVQSAHFCDETCRMDWDGGR</sequence>
<gene>
    <name evidence="1" type="ORF">SAMN05216388_101074</name>
</gene>
<proteinExistence type="predicted"/>
<protein>
    <recommendedName>
        <fullName evidence="3">Small CPxCG-related zinc finger protein</fullName>
    </recommendedName>
</protein>
<dbReference type="InterPro" id="IPR055998">
    <property type="entry name" value="DUF7576"/>
</dbReference>
<dbReference type="EMBL" id="FOCX01000010">
    <property type="protein sequence ID" value="SEO26324.1"/>
    <property type="molecule type" value="Genomic_DNA"/>
</dbReference>
<organism evidence="1 2">
    <name type="scientific">Halorientalis persicus</name>
    <dbReference type="NCBI Taxonomy" id="1367881"/>
    <lineage>
        <taxon>Archaea</taxon>
        <taxon>Methanobacteriati</taxon>
        <taxon>Methanobacteriota</taxon>
        <taxon>Stenosarchaea group</taxon>
        <taxon>Halobacteria</taxon>
        <taxon>Halobacteriales</taxon>
        <taxon>Haloarculaceae</taxon>
        <taxon>Halorientalis</taxon>
    </lineage>
</organism>